<evidence type="ECO:0000256" key="10">
    <source>
        <dbReference type="ARBA" id="ARBA00023136"/>
    </source>
</evidence>
<evidence type="ECO:0000256" key="5">
    <source>
        <dbReference type="ARBA" id="ARBA00022741"/>
    </source>
</evidence>
<keyword evidence="4 11" id="KW-0812">Transmembrane</keyword>
<comment type="similarity">
    <text evidence="11">Belongs to the KdpC family.</text>
</comment>
<evidence type="ECO:0000256" key="2">
    <source>
        <dbReference type="ARBA" id="ARBA00022475"/>
    </source>
</evidence>
<evidence type="ECO:0000256" key="6">
    <source>
        <dbReference type="ARBA" id="ARBA00022840"/>
    </source>
</evidence>
<dbReference type="Pfam" id="PF02669">
    <property type="entry name" value="KdpC"/>
    <property type="match status" value="1"/>
</dbReference>
<gene>
    <name evidence="11" type="primary">kdpC</name>
    <name evidence="12" type="ORF">MFLO_02005</name>
</gene>
<evidence type="ECO:0000313" key="13">
    <source>
        <dbReference type="Proteomes" id="UP000019249"/>
    </source>
</evidence>
<dbReference type="RefSeq" id="WP_036095942.1">
    <property type="nucleotide sequence ID" value="NZ_AODF01000001.1"/>
</dbReference>
<evidence type="ECO:0000313" key="12">
    <source>
        <dbReference type="EMBL" id="EUJ33949.1"/>
    </source>
</evidence>
<keyword evidence="2 11" id="KW-1003">Cell membrane</keyword>
<keyword evidence="6 11" id="KW-0067">ATP-binding</keyword>
<evidence type="ECO:0000256" key="1">
    <source>
        <dbReference type="ARBA" id="ARBA00022448"/>
    </source>
</evidence>
<keyword evidence="13" id="KW-1185">Reference proteome</keyword>
<comment type="function">
    <text evidence="11">Part of the high-affinity ATP-driven potassium transport (or Kdp) system, which catalyzes the hydrolysis of ATP coupled with the electrogenic transport of potassium into the cytoplasm. This subunit acts as a catalytic chaperone that increases the ATP-binding affinity of the ATP-hydrolyzing subunit KdpB by the formation of a transient KdpB/KdpC/ATP ternary complex.</text>
</comment>
<accession>A0ABN0RJ72</accession>
<keyword evidence="9 11" id="KW-0406">Ion transport</keyword>
<evidence type="ECO:0000256" key="8">
    <source>
        <dbReference type="ARBA" id="ARBA00022989"/>
    </source>
</evidence>
<dbReference type="EMBL" id="AODF01000001">
    <property type="protein sequence ID" value="EUJ33949.1"/>
    <property type="molecule type" value="Genomic_DNA"/>
</dbReference>
<keyword evidence="1 11" id="KW-0813">Transport</keyword>
<keyword evidence="7 11" id="KW-0630">Potassium</keyword>
<keyword evidence="8 11" id="KW-1133">Transmembrane helix</keyword>
<reference evidence="12 13" key="1">
    <citation type="journal article" date="2014" name="Int. J. Syst. Evol. Microbiol.">
        <title>Listeria floridensis sp. nov., Listeria aquatica sp. nov., Listeria cornellensis sp. nov., Listeria riparia sp. nov. and Listeria grandensis sp. nov., from agricultural and natural environments.</title>
        <authorList>
            <person name="den Bakker H.C."/>
            <person name="Warchocki S."/>
            <person name="Wright E.M."/>
            <person name="Allred A.F."/>
            <person name="Ahlstrom C."/>
            <person name="Manuel C.S."/>
            <person name="Stasiewicz M.J."/>
            <person name="Burrell A."/>
            <person name="Roof S."/>
            <person name="Strawn L."/>
            <person name="Fortes E.D."/>
            <person name="Nightingale K.K."/>
            <person name="Kephart D."/>
            <person name="Wiedmann M."/>
        </authorList>
    </citation>
    <scope>NUCLEOTIDE SEQUENCE [LARGE SCALE GENOMIC DNA]</scope>
    <source>
        <strain evidence="12 13">FSL S10-1187</strain>
    </source>
</reference>
<evidence type="ECO:0000256" key="7">
    <source>
        <dbReference type="ARBA" id="ARBA00022958"/>
    </source>
</evidence>
<keyword evidence="3 11" id="KW-0633">Potassium transport</keyword>
<dbReference type="NCBIfam" id="TIGR00681">
    <property type="entry name" value="kdpC"/>
    <property type="match status" value="1"/>
</dbReference>
<dbReference type="HAMAP" id="MF_00276">
    <property type="entry name" value="KdpC"/>
    <property type="match status" value="1"/>
</dbReference>
<keyword evidence="10 11" id="KW-0472">Membrane</keyword>
<sequence length="176" mass="18908">MKMLLKQAALVFLFLMLLCGAVYPVIVTVIAQAAFHEQANGSIIEGNKGSKLIGQTFTEAKYLIGRPDDGAASNLDPTSAEAKMLMEKRVKALRKLDPGNDKNIPADLVTASASGVDPEISVAAANYQAERIARARNLPVSTVKAVFEKYTSKRVLGIVGEPVVNVLLVNLTLDKR</sequence>
<evidence type="ECO:0000256" key="9">
    <source>
        <dbReference type="ARBA" id="ARBA00023065"/>
    </source>
</evidence>
<evidence type="ECO:0000256" key="11">
    <source>
        <dbReference type="HAMAP-Rule" id="MF_00276"/>
    </source>
</evidence>
<comment type="subcellular location">
    <subcellularLocation>
        <location evidence="11">Cell membrane</location>
        <topology evidence="11">Single-pass membrane protein</topology>
    </subcellularLocation>
</comment>
<dbReference type="Proteomes" id="UP000019249">
    <property type="component" value="Unassembled WGS sequence"/>
</dbReference>
<dbReference type="PIRSF" id="PIRSF001296">
    <property type="entry name" value="K_ATPase_KdpC"/>
    <property type="match status" value="1"/>
</dbReference>
<keyword evidence="5 11" id="KW-0547">Nucleotide-binding</keyword>
<dbReference type="PANTHER" id="PTHR30042:SF2">
    <property type="entry name" value="POTASSIUM-TRANSPORTING ATPASE KDPC SUBUNIT"/>
    <property type="match status" value="1"/>
</dbReference>
<evidence type="ECO:0000256" key="4">
    <source>
        <dbReference type="ARBA" id="ARBA00022692"/>
    </source>
</evidence>
<dbReference type="PANTHER" id="PTHR30042">
    <property type="entry name" value="POTASSIUM-TRANSPORTING ATPASE C CHAIN"/>
    <property type="match status" value="1"/>
</dbReference>
<proteinExistence type="inferred from homology"/>
<comment type="caution">
    <text evidence="12">The sequence shown here is derived from an EMBL/GenBank/DDBJ whole genome shotgun (WGS) entry which is preliminary data.</text>
</comment>
<dbReference type="NCBIfam" id="NF001454">
    <property type="entry name" value="PRK00315.1"/>
    <property type="match status" value="1"/>
</dbReference>
<organism evidence="12 13">
    <name type="scientific">Listeria floridensis FSL S10-1187</name>
    <dbReference type="NCBI Taxonomy" id="1265817"/>
    <lineage>
        <taxon>Bacteria</taxon>
        <taxon>Bacillati</taxon>
        <taxon>Bacillota</taxon>
        <taxon>Bacilli</taxon>
        <taxon>Bacillales</taxon>
        <taxon>Listeriaceae</taxon>
        <taxon>Listeria</taxon>
    </lineage>
</organism>
<protein>
    <recommendedName>
        <fullName evidence="11">Potassium-transporting ATPase KdpC subunit</fullName>
    </recommendedName>
    <alternativeName>
        <fullName evidence="11">ATP phosphohydrolase [potassium-transporting] C chain</fullName>
    </alternativeName>
    <alternativeName>
        <fullName evidence="11">Potassium-binding and translocating subunit C</fullName>
    </alternativeName>
    <alternativeName>
        <fullName evidence="11">Potassium-translocating ATPase C chain</fullName>
    </alternativeName>
</protein>
<evidence type="ECO:0000256" key="3">
    <source>
        <dbReference type="ARBA" id="ARBA00022538"/>
    </source>
</evidence>
<name>A0ABN0RJ72_9LIST</name>
<comment type="subunit">
    <text evidence="11">The system is composed of three essential subunits: KdpA, KdpB and KdpC.</text>
</comment>
<dbReference type="InterPro" id="IPR003820">
    <property type="entry name" value="KdpC"/>
</dbReference>